<evidence type="ECO:0000256" key="10">
    <source>
        <dbReference type="SAM" id="Phobius"/>
    </source>
</evidence>
<keyword evidence="3 9" id="KW-0813">Transport</keyword>
<evidence type="ECO:0000256" key="5">
    <source>
        <dbReference type="ARBA" id="ARBA00022737"/>
    </source>
</evidence>
<evidence type="ECO:0000256" key="1">
    <source>
        <dbReference type="ARBA" id="ARBA00004141"/>
    </source>
</evidence>
<keyword evidence="6 10" id="KW-1133">Transmembrane helix</keyword>
<keyword evidence="12" id="KW-1185">Reference proteome</keyword>
<dbReference type="GO" id="GO:0015254">
    <property type="term" value="F:glycerol channel activity"/>
    <property type="evidence" value="ECO:0007669"/>
    <property type="project" value="TreeGrafter"/>
</dbReference>
<feature type="transmembrane region" description="Helical" evidence="10">
    <location>
        <begin position="56"/>
        <end position="75"/>
    </location>
</feature>
<accession>A0A8S0WQG2</accession>
<keyword evidence="5" id="KW-0677">Repeat</keyword>
<gene>
    <name evidence="11" type="ORF">AAE3_LOCUS5190</name>
</gene>
<protein>
    <recommendedName>
        <fullName evidence="13">Aquaporin</fullName>
    </recommendedName>
</protein>
<dbReference type="PANTHER" id="PTHR43829">
    <property type="entry name" value="AQUAPORIN OR AQUAGLYCEROPORIN RELATED"/>
    <property type="match status" value="1"/>
</dbReference>
<dbReference type="InterPro" id="IPR000425">
    <property type="entry name" value="MIP"/>
</dbReference>
<evidence type="ECO:0000256" key="3">
    <source>
        <dbReference type="ARBA" id="ARBA00022448"/>
    </source>
</evidence>
<evidence type="ECO:0000313" key="11">
    <source>
        <dbReference type="EMBL" id="CAA7262912.1"/>
    </source>
</evidence>
<feature type="transmembrane region" description="Helical" evidence="10">
    <location>
        <begin position="189"/>
        <end position="209"/>
    </location>
</feature>
<evidence type="ECO:0000256" key="4">
    <source>
        <dbReference type="ARBA" id="ARBA00022692"/>
    </source>
</evidence>
<dbReference type="GO" id="GO:0015250">
    <property type="term" value="F:water channel activity"/>
    <property type="evidence" value="ECO:0007669"/>
    <property type="project" value="TreeGrafter"/>
</dbReference>
<name>A0A8S0WQG2_CYCAE</name>
<evidence type="ECO:0000256" key="6">
    <source>
        <dbReference type="ARBA" id="ARBA00022989"/>
    </source>
</evidence>
<evidence type="ECO:0000256" key="7">
    <source>
        <dbReference type="ARBA" id="ARBA00023136"/>
    </source>
</evidence>
<proteinExistence type="inferred from homology"/>
<dbReference type="Gene3D" id="1.20.1080.10">
    <property type="entry name" value="Glycerol uptake facilitator protein"/>
    <property type="match status" value="1"/>
</dbReference>
<dbReference type="SUPFAM" id="SSF81338">
    <property type="entry name" value="Aquaporin-like"/>
    <property type="match status" value="1"/>
</dbReference>
<feature type="transmembrane region" description="Helical" evidence="10">
    <location>
        <begin position="221"/>
        <end position="245"/>
    </location>
</feature>
<dbReference type="FunFam" id="1.20.1080.10:FF:000027">
    <property type="entry name" value="MIP aquaporin"/>
    <property type="match status" value="1"/>
</dbReference>
<comment type="similarity">
    <text evidence="2 9">Belongs to the MIP/aquaporin (TC 1.A.8) family.</text>
</comment>
<dbReference type="Pfam" id="PF00230">
    <property type="entry name" value="MIP"/>
    <property type="match status" value="1"/>
</dbReference>
<keyword evidence="4 9" id="KW-0812">Transmembrane</keyword>
<feature type="transmembrane region" description="Helical" evidence="10">
    <location>
        <begin position="273"/>
        <end position="293"/>
    </location>
</feature>
<dbReference type="PANTHER" id="PTHR43829:SF9">
    <property type="entry name" value="AQUAPORIN-9"/>
    <property type="match status" value="1"/>
</dbReference>
<keyword evidence="7 10" id="KW-0472">Membrane</keyword>
<evidence type="ECO:0008006" key="13">
    <source>
        <dbReference type="Google" id="ProtNLM"/>
    </source>
</evidence>
<evidence type="ECO:0000256" key="2">
    <source>
        <dbReference type="ARBA" id="ARBA00006175"/>
    </source>
</evidence>
<feature type="transmembrane region" description="Helical" evidence="10">
    <location>
        <begin position="136"/>
        <end position="156"/>
    </location>
</feature>
<dbReference type="OrthoDB" id="3222at2759"/>
<dbReference type="InterPro" id="IPR022357">
    <property type="entry name" value="MIP_CS"/>
</dbReference>
<evidence type="ECO:0000256" key="8">
    <source>
        <dbReference type="ARBA" id="ARBA00034651"/>
    </source>
</evidence>
<evidence type="ECO:0000256" key="9">
    <source>
        <dbReference type="RuleBase" id="RU000477"/>
    </source>
</evidence>
<dbReference type="EMBL" id="CACVBS010000037">
    <property type="protein sequence ID" value="CAA7262912.1"/>
    <property type="molecule type" value="Genomic_DNA"/>
</dbReference>
<dbReference type="Proteomes" id="UP000467700">
    <property type="component" value="Unassembled WGS sequence"/>
</dbReference>
<dbReference type="CDD" id="cd00333">
    <property type="entry name" value="MIP"/>
    <property type="match status" value="1"/>
</dbReference>
<dbReference type="AlphaFoldDB" id="A0A8S0WQG2"/>
<feature type="transmembrane region" description="Helical" evidence="10">
    <location>
        <begin position="95"/>
        <end position="124"/>
    </location>
</feature>
<dbReference type="InterPro" id="IPR050363">
    <property type="entry name" value="MIP/Aquaporin"/>
</dbReference>
<reference evidence="11 12" key="1">
    <citation type="submission" date="2020-01" db="EMBL/GenBank/DDBJ databases">
        <authorList>
            <person name="Gupta K D."/>
        </authorList>
    </citation>
    <scope>NUCLEOTIDE SEQUENCE [LARGE SCALE GENOMIC DNA]</scope>
</reference>
<dbReference type="PRINTS" id="PR02019">
    <property type="entry name" value="AQUAPORIN7"/>
</dbReference>
<dbReference type="PROSITE" id="PS00221">
    <property type="entry name" value="MIP"/>
    <property type="match status" value="1"/>
</dbReference>
<organism evidence="11 12">
    <name type="scientific">Cyclocybe aegerita</name>
    <name type="common">Black poplar mushroom</name>
    <name type="synonym">Agrocybe aegerita</name>
    <dbReference type="NCBI Taxonomy" id="1973307"/>
    <lineage>
        <taxon>Eukaryota</taxon>
        <taxon>Fungi</taxon>
        <taxon>Dikarya</taxon>
        <taxon>Basidiomycota</taxon>
        <taxon>Agaricomycotina</taxon>
        <taxon>Agaricomycetes</taxon>
        <taxon>Agaricomycetidae</taxon>
        <taxon>Agaricales</taxon>
        <taxon>Agaricineae</taxon>
        <taxon>Bolbitiaceae</taxon>
        <taxon>Cyclocybe</taxon>
    </lineage>
</organism>
<dbReference type="InterPro" id="IPR023271">
    <property type="entry name" value="Aquaporin-like"/>
</dbReference>
<dbReference type="GO" id="GO:0005886">
    <property type="term" value="C:plasma membrane"/>
    <property type="evidence" value="ECO:0007669"/>
    <property type="project" value="TreeGrafter"/>
</dbReference>
<sequence length="334" mass="36416">MARSASTSSRHPDSTTKDISVTHEEYADEKEDQNLVYYPNRWAEWREYLREPFAEFLGVAILIIFGTGVVCQVFLSANTGVSATPRGDWLALNFGWGVGTAMGVWVSGGISGGHINPAITIALATFRGFPWKKVPIYILAQVLGGLVGAACVYGNYYHAINIVEGGVGVRTLSTAGLFSTYALPYMTNVSAFFDEFLGTVVLTIVVLAMGDRRNMQPPSGLAPLVLFMLVLGIGASLGMQTGYAINPARDLGPRILTAMVGYGKQVFTFRNHYWIWCPVMGPILGALFGAFVYDAFLYTGDDSVINKPNAQARRRNLHAQSTQRRQIPVADEIV</sequence>
<comment type="subcellular location">
    <subcellularLocation>
        <location evidence="1">Membrane</location>
        <topology evidence="1">Multi-pass membrane protein</topology>
    </subcellularLocation>
</comment>
<dbReference type="NCBIfam" id="TIGR00861">
    <property type="entry name" value="MIP"/>
    <property type="match status" value="1"/>
</dbReference>
<evidence type="ECO:0000313" key="12">
    <source>
        <dbReference type="Proteomes" id="UP000467700"/>
    </source>
</evidence>
<comment type="caution">
    <text evidence="11">The sequence shown here is derived from an EMBL/GenBank/DDBJ whole genome shotgun (WGS) entry which is preliminary data.</text>
</comment>
<comment type="catalytic activity">
    <reaction evidence="8">
        <text>H2O(in) = H2O(out)</text>
        <dbReference type="Rhea" id="RHEA:29667"/>
        <dbReference type="ChEBI" id="CHEBI:15377"/>
    </reaction>
</comment>
<dbReference type="PRINTS" id="PR00783">
    <property type="entry name" value="MINTRINSICP"/>
</dbReference>